<evidence type="ECO:0000313" key="2">
    <source>
        <dbReference type="EMBL" id="OCL12757.1"/>
    </source>
</evidence>
<evidence type="ECO:0000256" key="1">
    <source>
        <dbReference type="SAM" id="Phobius"/>
    </source>
</evidence>
<name>A0A8E2F8Y1_9PEZI</name>
<dbReference type="EMBL" id="KV748834">
    <property type="protein sequence ID" value="OCL12757.1"/>
    <property type="molecule type" value="Genomic_DNA"/>
</dbReference>
<gene>
    <name evidence="2" type="ORF">AOQ84DRAFT_436791</name>
</gene>
<keyword evidence="3" id="KW-1185">Reference proteome</keyword>
<reference evidence="2 3" key="1">
    <citation type="journal article" date="2016" name="Nat. Commun.">
        <title>Ectomycorrhizal ecology is imprinted in the genome of the dominant symbiotic fungus Cenococcum geophilum.</title>
        <authorList>
            <consortium name="DOE Joint Genome Institute"/>
            <person name="Peter M."/>
            <person name="Kohler A."/>
            <person name="Ohm R.A."/>
            <person name="Kuo A."/>
            <person name="Krutzmann J."/>
            <person name="Morin E."/>
            <person name="Arend M."/>
            <person name="Barry K.W."/>
            <person name="Binder M."/>
            <person name="Choi C."/>
            <person name="Clum A."/>
            <person name="Copeland A."/>
            <person name="Grisel N."/>
            <person name="Haridas S."/>
            <person name="Kipfer T."/>
            <person name="LaButti K."/>
            <person name="Lindquist E."/>
            <person name="Lipzen A."/>
            <person name="Maire R."/>
            <person name="Meier B."/>
            <person name="Mihaltcheva S."/>
            <person name="Molinier V."/>
            <person name="Murat C."/>
            <person name="Poggeler S."/>
            <person name="Quandt C.A."/>
            <person name="Sperisen C."/>
            <person name="Tritt A."/>
            <person name="Tisserant E."/>
            <person name="Crous P.W."/>
            <person name="Henrissat B."/>
            <person name="Nehls U."/>
            <person name="Egli S."/>
            <person name="Spatafora J.W."/>
            <person name="Grigoriev I.V."/>
            <person name="Martin F.M."/>
        </authorList>
    </citation>
    <scope>NUCLEOTIDE SEQUENCE [LARGE SCALE GENOMIC DNA]</scope>
    <source>
        <strain evidence="2 3">CBS 207.34</strain>
    </source>
</reference>
<accession>A0A8E2F8Y1</accession>
<evidence type="ECO:0000313" key="3">
    <source>
        <dbReference type="Proteomes" id="UP000250140"/>
    </source>
</evidence>
<dbReference type="AlphaFoldDB" id="A0A8E2F8Y1"/>
<keyword evidence="1" id="KW-1133">Transmembrane helix</keyword>
<keyword evidence="1" id="KW-0472">Membrane</keyword>
<feature type="transmembrane region" description="Helical" evidence="1">
    <location>
        <begin position="56"/>
        <end position="74"/>
    </location>
</feature>
<keyword evidence="1" id="KW-0812">Transmembrane</keyword>
<protein>
    <submittedName>
        <fullName evidence="2">Uncharacterized protein</fullName>
    </submittedName>
</protein>
<dbReference type="Proteomes" id="UP000250140">
    <property type="component" value="Unassembled WGS sequence"/>
</dbReference>
<organism evidence="2 3">
    <name type="scientific">Glonium stellatum</name>
    <dbReference type="NCBI Taxonomy" id="574774"/>
    <lineage>
        <taxon>Eukaryota</taxon>
        <taxon>Fungi</taxon>
        <taxon>Dikarya</taxon>
        <taxon>Ascomycota</taxon>
        <taxon>Pezizomycotina</taxon>
        <taxon>Dothideomycetes</taxon>
        <taxon>Pleosporomycetidae</taxon>
        <taxon>Gloniales</taxon>
        <taxon>Gloniaceae</taxon>
        <taxon>Glonium</taxon>
    </lineage>
</organism>
<proteinExistence type="predicted"/>
<sequence length="194" mass="21990">MASQAVSGRRVQLTTIESITMKFVLPAIKDLRDPRFLTLKARLSRVPNSPTQRGTTYFYTASTNLLFLIFPLYYPTAPRSALTRALALNRVAHVTKIRNHQGSYIGHPLGQLRQPELYAIAKEFTLEGRTMCCRRLQEGCARLSPDETGSEKALYWSWSPHIRGPPYILYLLGTPNEVREVLHSVARYSISPLD</sequence>
<feature type="non-terminal residue" evidence="2">
    <location>
        <position position="194"/>
    </location>
</feature>